<gene>
    <name evidence="2" type="ordered locus">Fisuc_1025</name>
    <name evidence="3" type="ordered locus">FSU_1473</name>
</gene>
<keyword evidence="3" id="KW-0449">Lipoprotein</keyword>
<dbReference type="STRING" id="59374.FSU_1473"/>
<sequence>MNIKKWLMAFLTPLALIACSEVDSLVPNAPSGEPYGLSSSSDEAPASSSSVVFDGSNVVYRGMNVYTAPYGSVQIYELDSVTFDTTRRVPYSWNFSSKPLYLVTPDIDSIVIDSLSLKSPYVMLSTDYSNRRYNIVDVRDANAFAVDKKTYFESIRARYLMKFGMSFAEAKKQASKEVLESFGFYANLFDKPEAENVQDPNYRIYMAFIEDFMKYTTEDTVVAKIEKCGNLTCGTEFLKTRFLTESLNMLNDLSWNMTRAENDDDLDQYAMLDIEKSRRNLLFLKSFVAHLLDAGLCTAENEGKAFEILDKNIMLTCRSEGWEFSYKEMKHSMGTMTDERDGKTYKTVTYDINGKTQTWLAERLDYNASELQVPCEHRASCCGMYDVGGAFSLDASIIETRKMCFQRHLKDCPECEESDFWNECEEGLERSLDTLKYRQHMDSVMVEKGVYQGVCPNGWHIPTRGEMDSLLDYMVESYNPTVPKKHENIDRKGLVGDYLHRTFLGNPTGFGLTSDEYDFYVVDEYNRACSAVDRYSCYGDEFPSMAESYVRCIKD</sequence>
<dbReference type="EMBL" id="CP001792">
    <property type="protein sequence ID" value="ACX74630.1"/>
    <property type="molecule type" value="Genomic_DNA"/>
</dbReference>
<dbReference type="NCBIfam" id="TIGR02145">
    <property type="entry name" value="Fib_succ_major"/>
    <property type="match status" value="1"/>
</dbReference>
<keyword evidence="1" id="KW-0732">Signal</keyword>
<dbReference type="OrthoDB" id="9771359at2"/>
<reference evidence="4" key="2">
    <citation type="submission" date="2010-08" db="EMBL/GenBank/DDBJ databases">
        <title>Complete sequence of Fibrobacter succinogenes subsp. succinogenes S85.</title>
        <authorList>
            <person name="Durkin A.S."/>
            <person name="Nelson K.E."/>
            <person name="Morrison M."/>
            <person name="Forsberg C.W."/>
            <person name="Wilson D.B."/>
            <person name="Russell J.B."/>
            <person name="Cann I.K.O."/>
            <person name="Mackie R.I."/>
            <person name="White B.A."/>
        </authorList>
    </citation>
    <scope>NUCLEOTIDE SEQUENCE [LARGE SCALE GENOMIC DNA]</scope>
    <source>
        <strain evidence="4">ATCC 19169 / S85</strain>
    </source>
</reference>
<protein>
    <submittedName>
        <fullName evidence="3">Putative lipoprotein</fullName>
    </submittedName>
</protein>
<dbReference type="AlphaFoldDB" id="C9RPG6"/>
<evidence type="ECO:0000313" key="4">
    <source>
        <dbReference type="Proteomes" id="UP000000517"/>
    </source>
</evidence>
<dbReference type="HOGENOM" id="CLU_490714_0_0_0"/>
<dbReference type="Proteomes" id="UP000001497">
    <property type="component" value="Chromosome"/>
</dbReference>
<keyword evidence="5" id="KW-1185">Reference proteome</keyword>
<evidence type="ECO:0000256" key="1">
    <source>
        <dbReference type="SAM" id="SignalP"/>
    </source>
</evidence>
<dbReference type="KEGG" id="fsc:FSU_1473"/>
<name>C9RPG6_FIBSS</name>
<dbReference type="RefSeq" id="WP_014545763.1">
    <property type="nucleotide sequence ID" value="NC_013410.1"/>
</dbReference>
<proteinExistence type="predicted"/>
<accession>C9RPG6</accession>
<evidence type="ECO:0000313" key="3">
    <source>
        <dbReference type="EMBL" id="ADL26187.1"/>
    </source>
</evidence>
<reference evidence="2 5" key="1">
    <citation type="submission" date="2009-10" db="EMBL/GenBank/DDBJ databases">
        <title>Complete sequence of Fibrobacter succinogenes subsp. succinogenes S85.</title>
        <authorList>
            <consortium name="US DOE Joint Genome Institute"/>
            <person name="Lucas S."/>
            <person name="Copeland A."/>
            <person name="Lapidus A."/>
            <person name="Glavina del Rio T."/>
            <person name="Tice H."/>
            <person name="Bruce D."/>
            <person name="Goodwin L."/>
            <person name="Pitluck S."/>
            <person name="Chertkov O."/>
            <person name="Detter J.C."/>
            <person name="Han C."/>
            <person name="Tapia R."/>
            <person name="Larimer F."/>
            <person name="Land M."/>
            <person name="Hauser L."/>
            <person name="Kyrpides N."/>
            <person name="Mikhailova N."/>
            <person name="Weimer P.J."/>
            <person name="Stevenson D.M."/>
            <person name="Boyum J."/>
            <person name="Brumm P.I."/>
            <person name="Mead D."/>
        </authorList>
    </citation>
    <scope>NUCLEOTIDE SEQUENCE [LARGE SCALE GENOMIC DNA]</scope>
    <source>
        <strain evidence="5">ATCC 19169 / S85</strain>
        <strain evidence="2">S85</strain>
    </source>
</reference>
<reference evidence="3" key="3">
    <citation type="submission" date="2010-08" db="EMBL/GenBank/DDBJ databases">
        <authorList>
            <person name="Durkin A.S."/>
            <person name="Nelson K.E."/>
            <person name="Morrison M."/>
            <person name="Forsberg C.W."/>
            <person name="Wilson D.B."/>
            <person name="Russell J.B."/>
            <person name="Cann I.K.O."/>
            <person name="Mackie R.I."/>
            <person name="White B.A."/>
        </authorList>
    </citation>
    <scope>NUCLEOTIDE SEQUENCE</scope>
    <source>
        <strain evidence="3">S85</strain>
    </source>
</reference>
<dbReference type="InterPro" id="IPR011871">
    <property type="entry name" value="Fib_succ_major"/>
</dbReference>
<organism evidence="3 4">
    <name type="scientific">Fibrobacter succinogenes (strain ATCC 19169 / S85)</name>
    <dbReference type="NCBI Taxonomy" id="59374"/>
    <lineage>
        <taxon>Bacteria</taxon>
        <taxon>Pseudomonadati</taxon>
        <taxon>Fibrobacterota</taxon>
        <taxon>Fibrobacteria</taxon>
        <taxon>Fibrobacterales</taxon>
        <taxon>Fibrobacteraceae</taxon>
        <taxon>Fibrobacter</taxon>
    </lineage>
</organism>
<feature type="chain" id="PRO_5003001803" evidence="1">
    <location>
        <begin position="21"/>
        <end position="555"/>
    </location>
</feature>
<evidence type="ECO:0000313" key="2">
    <source>
        <dbReference type="EMBL" id="ACX74630.1"/>
    </source>
</evidence>
<dbReference type="EMBL" id="CP002158">
    <property type="protein sequence ID" value="ADL26187.1"/>
    <property type="molecule type" value="Genomic_DNA"/>
</dbReference>
<dbReference type="KEGG" id="fsu:Fisuc_1025"/>
<evidence type="ECO:0000313" key="5">
    <source>
        <dbReference type="Proteomes" id="UP000001497"/>
    </source>
</evidence>
<feature type="signal peptide" evidence="1">
    <location>
        <begin position="1"/>
        <end position="20"/>
    </location>
</feature>
<dbReference type="PROSITE" id="PS51257">
    <property type="entry name" value="PROKAR_LIPOPROTEIN"/>
    <property type="match status" value="1"/>
</dbReference>
<dbReference type="Proteomes" id="UP000000517">
    <property type="component" value="Chromosome"/>
</dbReference>